<protein>
    <submittedName>
        <fullName evidence="1">Uncharacterized protein</fullName>
    </submittedName>
</protein>
<dbReference type="Proteomes" id="UP001141806">
    <property type="component" value="Unassembled WGS sequence"/>
</dbReference>
<evidence type="ECO:0000313" key="2">
    <source>
        <dbReference type="Proteomes" id="UP001141806"/>
    </source>
</evidence>
<dbReference type="AlphaFoldDB" id="A0A9Q0H1L7"/>
<evidence type="ECO:0000313" key="1">
    <source>
        <dbReference type="EMBL" id="KAJ4955539.1"/>
    </source>
</evidence>
<accession>A0A9Q0H1L7</accession>
<organism evidence="1 2">
    <name type="scientific">Protea cynaroides</name>
    <dbReference type="NCBI Taxonomy" id="273540"/>
    <lineage>
        <taxon>Eukaryota</taxon>
        <taxon>Viridiplantae</taxon>
        <taxon>Streptophyta</taxon>
        <taxon>Embryophyta</taxon>
        <taxon>Tracheophyta</taxon>
        <taxon>Spermatophyta</taxon>
        <taxon>Magnoliopsida</taxon>
        <taxon>Proteales</taxon>
        <taxon>Proteaceae</taxon>
        <taxon>Protea</taxon>
    </lineage>
</organism>
<keyword evidence="2" id="KW-1185">Reference proteome</keyword>
<reference evidence="1" key="1">
    <citation type="journal article" date="2023" name="Plant J.">
        <title>The genome of the king protea, Protea cynaroides.</title>
        <authorList>
            <person name="Chang J."/>
            <person name="Duong T.A."/>
            <person name="Schoeman C."/>
            <person name="Ma X."/>
            <person name="Roodt D."/>
            <person name="Barker N."/>
            <person name="Li Z."/>
            <person name="Van de Peer Y."/>
            <person name="Mizrachi E."/>
        </authorList>
    </citation>
    <scope>NUCLEOTIDE SEQUENCE</scope>
    <source>
        <tissue evidence="1">Young leaves</tissue>
    </source>
</reference>
<comment type="caution">
    <text evidence="1">The sequence shown here is derived from an EMBL/GenBank/DDBJ whole genome shotgun (WGS) entry which is preliminary data.</text>
</comment>
<proteinExistence type="predicted"/>
<name>A0A9Q0H1L7_9MAGN</name>
<gene>
    <name evidence="1" type="ORF">NE237_012322</name>
</gene>
<sequence>MYADLLAWPSSRDYTSIRIASRGPSLSKLGIFKLGMVDSLLQSAQQYNPQHGKRREQLDLIDGFIGKLNLIIGAGIVFVTKDTGSSKEGFGIEVVAIGENLV</sequence>
<dbReference type="EMBL" id="JAMYWD010000011">
    <property type="protein sequence ID" value="KAJ4955539.1"/>
    <property type="molecule type" value="Genomic_DNA"/>
</dbReference>